<dbReference type="PROSITE" id="PS51257">
    <property type="entry name" value="PROKAR_LIPOPROTEIN"/>
    <property type="match status" value="1"/>
</dbReference>
<protein>
    <recommendedName>
        <fullName evidence="4">DUF4019 domain-containing protein</fullName>
    </recommendedName>
</protein>
<proteinExistence type="predicted"/>
<accession>A0ABU9HZK8</accession>
<keyword evidence="1" id="KW-0732">Signal</keyword>
<evidence type="ECO:0000313" key="3">
    <source>
        <dbReference type="Proteomes" id="UP001464555"/>
    </source>
</evidence>
<name>A0ABU9HZK8_9FLAO</name>
<feature type="chain" id="PRO_5045452804" description="DUF4019 domain-containing protein" evidence="1">
    <location>
        <begin position="24"/>
        <end position="150"/>
    </location>
</feature>
<evidence type="ECO:0000256" key="1">
    <source>
        <dbReference type="SAM" id="SignalP"/>
    </source>
</evidence>
<gene>
    <name evidence="2" type="ORF">AAEO56_15080</name>
</gene>
<reference evidence="2 3" key="1">
    <citation type="submission" date="2024-04" db="EMBL/GenBank/DDBJ databases">
        <title>Flavobacterium sp. DGU11 16S ribosomal RNA gene Genome sequencing and assembly.</title>
        <authorList>
            <person name="Park S."/>
        </authorList>
    </citation>
    <scope>NUCLEOTIDE SEQUENCE [LARGE SCALE GENOMIC DNA]</scope>
    <source>
        <strain evidence="2 3">DGU11</strain>
    </source>
</reference>
<feature type="signal peptide" evidence="1">
    <location>
        <begin position="1"/>
        <end position="23"/>
    </location>
</feature>
<evidence type="ECO:0000313" key="2">
    <source>
        <dbReference type="EMBL" id="MEL1245596.1"/>
    </source>
</evidence>
<organism evidence="2 3">
    <name type="scientific">Flavobacterium arundinis</name>
    <dbReference type="NCBI Taxonomy" id="3139143"/>
    <lineage>
        <taxon>Bacteria</taxon>
        <taxon>Pseudomonadati</taxon>
        <taxon>Bacteroidota</taxon>
        <taxon>Flavobacteriia</taxon>
        <taxon>Flavobacteriales</taxon>
        <taxon>Flavobacteriaceae</taxon>
        <taxon>Flavobacterium</taxon>
    </lineage>
</organism>
<sequence length="150" mass="17212">MRNIYLGLTALSFCLFLAGCRFNATRTGQLSDKSDGDAVANKLFSALSDHDYSRADKLFGEEFFKATPLDSLHHIFDMTTKKLGGFKSNKLLDWNTSEISGTDERTEYLFVYEVEYEKYSAKETIRMLKKADEDDIKILRYDIDSQGFIK</sequence>
<dbReference type="RefSeq" id="WP_341697891.1">
    <property type="nucleotide sequence ID" value="NZ_JBBYHR010000009.1"/>
</dbReference>
<comment type="caution">
    <text evidence="2">The sequence shown here is derived from an EMBL/GenBank/DDBJ whole genome shotgun (WGS) entry which is preliminary data.</text>
</comment>
<evidence type="ECO:0008006" key="4">
    <source>
        <dbReference type="Google" id="ProtNLM"/>
    </source>
</evidence>
<dbReference type="EMBL" id="JBBYHR010000009">
    <property type="protein sequence ID" value="MEL1245596.1"/>
    <property type="molecule type" value="Genomic_DNA"/>
</dbReference>
<keyword evidence="3" id="KW-1185">Reference proteome</keyword>
<dbReference type="Proteomes" id="UP001464555">
    <property type="component" value="Unassembled WGS sequence"/>
</dbReference>